<name>A0ABW5CRG1_9BACT</name>
<dbReference type="EMBL" id="JBHUIM010000001">
    <property type="protein sequence ID" value="MFD2244628.1"/>
    <property type="molecule type" value="Genomic_DNA"/>
</dbReference>
<feature type="domain" description="Response regulatory" evidence="2">
    <location>
        <begin position="6"/>
        <end position="129"/>
    </location>
</feature>
<organism evidence="3 4">
    <name type="scientific">Pontibacter ruber</name>
    <dbReference type="NCBI Taxonomy" id="1343895"/>
    <lineage>
        <taxon>Bacteria</taxon>
        <taxon>Pseudomonadati</taxon>
        <taxon>Bacteroidota</taxon>
        <taxon>Cytophagia</taxon>
        <taxon>Cytophagales</taxon>
        <taxon>Hymenobacteraceae</taxon>
        <taxon>Pontibacter</taxon>
    </lineage>
</organism>
<keyword evidence="4" id="KW-1185">Reference proteome</keyword>
<evidence type="ECO:0000313" key="3">
    <source>
        <dbReference type="EMBL" id="MFD2244628.1"/>
    </source>
</evidence>
<evidence type="ECO:0000313" key="4">
    <source>
        <dbReference type="Proteomes" id="UP001597374"/>
    </source>
</evidence>
<gene>
    <name evidence="3" type="ORF">ACFSKP_00080</name>
</gene>
<dbReference type="InterPro" id="IPR052893">
    <property type="entry name" value="TCS_response_regulator"/>
</dbReference>
<accession>A0ABW5CRG1</accession>
<dbReference type="PANTHER" id="PTHR44520:SF2">
    <property type="entry name" value="RESPONSE REGULATOR RCP1"/>
    <property type="match status" value="1"/>
</dbReference>
<dbReference type="SUPFAM" id="SSF52172">
    <property type="entry name" value="CheY-like"/>
    <property type="match status" value="1"/>
</dbReference>
<comment type="caution">
    <text evidence="3">The sequence shown here is derived from an EMBL/GenBank/DDBJ whole genome shotgun (WGS) entry which is preliminary data.</text>
</comment>
<dbReference type="RefSeq" id="WP_250430020.1">
    <property type="nucleotide sequence ID" value="NZ_JALPRR010000002.1"/>
</dbReference>
<dbReference type="Proteomes" id="UP001597374">
    <property type="component" value="Unassembled WGS sequence"/>
</dbReference>
<dbReference type="InterPro" id="IPR011006">
    <property type="entry name" value="CheY-like_superfamily"/>
</dbReference>
<dbReference type="SMART" id="SM00448">
    <property type="entry name" value="REC"/>
    <property type="match status" value="1"/>
</dbReference>
<sequence>MKKRANILLIDDDPITNFVNKKLLGKIAVVNNVLLANNGKAAIHLLKEQSDSGVKLDFILLDINMPMMNGINFMKAYLELDQINTVKVIVLTTSTHPRDLESFTGLPIADFLNKPLTIPKIEAVLEKHFTV</sequence>
<dbReference type="Pfam" id="PF00072">
    <property type="entry name" value="Response_reg"/>
    <property type="match status" value="1"/>
</dbReference>
<reference evidence="4" key="1">
    <citation type="journal article" date="2019" name="Int. J. Syst. Evol. Microbiol.">
        <title>The Global Catalogue of Microorganisms (GCM) 10K type strain sequencing project: providing services to taxonomists for standard genome sequencing and annotation.</title>
        <authorList>
            <consortium name="The Broad Institute Genomics Platform"/>
            <consortium name="The Broad Institute Genome Sequencing Center for Infectious Disease"/>
            <person name="Wu L."/>
            <person name="Ma J."/>
        </authorList>
    </citation>
    <scope>NUCLEOTIDE SEQUENCE [LARGE SCALE GENOMIC DNA]</scope>
    <source>
        <strain evidence="4">CGMCC 4.1782</strain>
    </source>
</reference>
<evidence type="ECO:0000259" key="2">
    <source>
        <dbReference type="PROSITE" id="PS50110"/>
    </source>
</evidence>
<evidence type="ECO:0000256" key="1">
    <source>
        <dbReference type="PROSITE-ProRule" id="PRU00169"/>
    </source>
</evidence>
<proteinExistence type="predicted"/>
<dbReference type="Gene3D" id="3.40.50.2300">
    <property type="match status" value="1"/>
</dbReference>
<dbReference type="PROSITE" id="PS50110">
    <property type="entry name" value="RESPONSE_REGULATORY"/>
    <property type="match status" value="1"/>
</dbReference>
<dbReference type="InterPro" id="IPR001789">
    <property type="entry name" value="Sig_transdc_resp-reg_receiver"/>
</dbReference>
<dbReference type="PANTHER" id="PTHR44520">
    <property type="entry name" value="RESPONSE REGULATOR RCP1-RELATED"/>
    <property type="match status" value="1"/>
</dbReference>
<protein>
    <submittedName>
        <fullName evidence="3">Response regulator</fullName>
    </submittedName>
</protein>
<feature type="modified residue" description="4-aspartylphosphate" evidence="1">
    <location>
        <position position="62"/>
    </location>
</feature>
<keyword evidence="1" id="KW-0597">Phosphoprotein</keyword>